<dbReference type="Gene3D" id="2.130.10.120">
    <property type="entry name" value="Prolyl oligopeptidase, N-terminal domain"/>
    <property type="match status" value="1"/>
</dbReference>
<dbReference type="InterPro" id="IPR029058">
    <property type="entry name" value="AB_hydrolase_fold"/>
</dbReference>
<accession>A0ABP6WEE8</accession>
<organism evidence="7 8">
    <name type="scientific">Microlunatus spumicola</name>
    <dbReference type="NCBI Taxonomy" id="81499"/>
    <lineage>
        <taxon>Bacteria</taxon>
        <taxon>Bacillati</taxon>
        <taxon>Actinomycetota</taxon>
        <taxon>Actinomycetes</taxon>
        <taxon>Propionibacteriales</taxon>
        <taxon>Propionibacteriaceae</taxon>
        <taxon>Microlunatus</taxon>
    </lineage>
</organism>
<keyword evidence="3" id="KW-0378">Hydrolase</keyword>
<feature type="domain" description="Peptidase S9 prolyl oligopeptidase catalytic" evidence="5">
    <location>
        <begin position="499"/>
        <end position="716"/>
    </location>
</feature>
<dbReference type="PANTHER" id="PTHR11757:SF19">
    <property type="entry name" value="PROLYL ENDOPEPTIDASE-LIKE"/>
    <property type="match status" value="1"/>
</dbReference>
<evidence type="ECO:0000256" key="3">
    <source>
        <dbReference type="ARBA" id="ARBA00022801"/>
    </source>
</evidence>
<evidence type="ECO:0000259" key="5">
    <source>
        <dbReference type="Pfam" id="PF00326"/>
    </source>
</evidence>
<keyword evidence="8" id="KW-1185">Reference proteome</keyword>
<dbReference type="InterPro" id="IPR051543">
    <property type="entry name" value="Serine_Peptidase_S9A"/>
</dbReference>
<gene>
    <name evidence="7" type="ORF">GCM10022197_00570</name>
</gene>
<dbReference type="PANTHER" id="PTHR11757">
    <property type="entry name" value="PROTEASE FAMILY S9A OLIGOPEPTIDASE"/>
    <property type="match status" value="1"/>
</dbReference>
<dbReference type="Gene3D" id="3.40.50.1820">
    <property type="entry name" value="alpha/beta hydrolase"/>
    <property type="match status" value="1"/>
</dbReference>
<evidence type="ECO:0000313" key="7">
    <source>
        <dbReference type="EMBL" id="GAA3549624.1"/>
    </source>
</evidence>
<evidence type="ECO:0000256" key="2">
    <source>
        <dbReference type="ARBA" id="ARBA00022670"/>
    </source>
</evidence>
<evidence type="ECO:0000313" key="8">
    <source>
        <dbReference type="Proteomes" id="UP001500767"/>
    </source>
</evidence>
<dbReference type="Pfam" id="PF00326">
    <property type="entry name" value="Peptidase_S9"/>
    <property type="match status" value="1"/>
</dbReference>
<dbReference type="Proteomes" id="UP001500767">
    <property type="component" value="Unassembled WGS sequence"/>
</dbReference>
<evidence type="ECO:0000256" key="1">
    <source>
        <dbReference type="ARBA" id="ARBA00005228"/>
    </source>
</evidence>
<comment type="caution">
    <text evidence="7">The sequence shown here is derived from an EMBL/GenBank/DDBJ whole genome shotgun (WGS) entry which is preliminary data.</text>
</comment>
<protein>
    <submittedName>
        <fullName evidence="7">S9 family peptidase</fullName>
    </submittedName>
</protein>
<keyword evidence="4" id="KW-0720">Serine protease</keyword>
<evidence type="ECO:0000256" key="4">
    <source>
        <dbReference type="ARBA" id="ARBA00022825"/>
    </source>
</evidence>
<dbReference type="RefSeq" id="WP_344740633.1">
    <property type="nucleotide sequence ID" value="NZ_BAAAYR010000001.1"/>
</dbReference>
<dbReference type="InterPro" id="IPR001375">
    <property type="entry name" value="Peptidase_S9_cat"/>
</dbReference>
<dbReference type="SUPFAM" id="SSF50993">
    <property type="entry name" value="Peptidase/esterase 'gauge' domain"/>
    <property type="match status" value="1"/>
</dbReference>
<dbReference type="EMBL" id="BAAAYR010000001">
    <property type="protein sequence ID" value="GAA3549624.1"/>
    <property type="molecule type" value="Genomic_DNA"/>
</dbReference>
<comment type="similarity">
    <text evidence="1">Belongs to the peptidase S9A family.</text>
</comment>
<dbReference type="InterPro" id="IPR023302">
    <property type="entry name" value="Pept_S9A_N"/>
</dbReference>
<sequence>MNEDPADVRTPPVADRRPFVREHHGDVVVDSYEWLRDKTDPEVVSHLEAENAYTAALTEHLEPLVETLFTELKDRTQETDLSVPVFVRHGGPHDADGPAPAYWYYTRTQEGAEYARFCRAPATDRSAPPSLEGDIPGEVVYLDANVEAAGHDFFDLGALAVSPGGHLLAYSTDVTGAERYTLRIRDLRTGEDLPDTITDVSHGACWAGETHVFYTRCDEAWRPYVVLRHRLDTDASEDATVLTEPDERFWLGVDSSRDERWLVFGSESKLTSEYRLLATDDPEGTPRVVAPRRQGVEYSVEPAGDRLLVVHNDDAEDFALAEAPLDASSHLQWVPVMAPQPGVRLLGVDAYASHVVVTLRRDGLSGLHVLPRDAAGDLLPGGDVAFDEPLFTVGSPSAPEYDTPSIRIDYTSMITPASVYDYDLASERRTLLKRTAVLPSATQGPYDPARYVQERTWATASDGARIPISVVRRADVPLDGSAPALLYGYGSYEISIDPTFSVSRLSLLDRGVVFAIAHVRGGGELGRAWYDHGKVLTKWNTFSDFAACAEHLVAEGYTSPDRLAARGGSAGGLLMGVVANAWPTAFAAIHAQVPFVDALTTILDPDLPLTVTEWEEWGDPLHDADVYAYMKSYTPYENVVAQEYPAILATTSLNDTRVYYVEPAKWVAQLRATAGTVTRRPVLLKTEMVAGHGGVSGRYAGWREVAFANAWVLDQITG</sequence>
<keyword evidence="2" id="KW-0645">Protease</keyword>
<dbReference type="PRINTS" id="PR00862">
    <property type="entry name" value="PROLIGOPTASE"/>
</dbReference>
<dbReference type="InterPro" id="IPR002470">
    <property type="entry name" value="Peptidase_S9A"/>
</dbReference>
<evidence type="ECO:0000259" key="6">
    <source>
        <dbReference type="Pfam" id="PF02897"/>
    </source>
</evidence>
<reference evidence="8" key="1">
    <citation type="journal article" date="2019" name="Int. J. Syst. Evol. Microbiol.">
        <title>The Global Catalogue of Microorganisms (GCM) 10K type strain sequencing project: providing services to taxonomists for standard genome sequencing and annotation.</title>
        <authorList>
            <consortium name="The Broad Institute Genomics Platform"/>
            <consortium name="The Broad Institute Genome Sequencing Center for Infectious Disease"/>
            <person name="Wu L."/>
            <person name="Ma J."/>
        </authorList>
    </citation>
    <scope>NUCLEOTIDE SEQUENCE [LARGE SCALE GENOMIC DNA]</scope>
    <source>
        <strain evidence="8">JCM 16540</strain>
    </source>
</reference>
<dbReference type="Pfam" id="PF02897">
    <property type="entry name" value="Peptidase_S9_N"/>
    <property type="match status" value="1"/>
</dbReference>
<proteinExistence type="inferred from homology"/>
<feature type="domain" description="Peptidase S9A N-terminal" evidence="6">
    <location>
        <begin position="11"/>
        <end position="434"/>
    </location>
</feature>
<dbReference type="SUPFAM" id="SSF53474">
    <property type="entry name" value="alpha/beta-Hydrolases"/>
    <property type="match status" value="1"/>
</dbReference>
<name>A0ABP6WEE8_9ACTN</name>